<keyword evidence="1" id="KW-0175">Coiled coil</keyword>
<dbReference type="AlphaFoldDB" id="A0A8H7SQ31"/>
<proteinExistence type="predicted"/>
<organism evidence="2 3">
    <name type="scientific">Thamnidium elegans</name>
    <dbReference type="NCBI Taxonomy" id="101142"/>
    <lineage>
        <taxon>Eukaryota</taxon>
        <taxon>Fungi</taxon>
        <taxon>Fungi incertae sedis</taxon>
        <taxon>Mucoromycota</taxon>
        <taxon>Mucoromycotina</taxon>
        <taxon>Mucoromycetes</taxon>
        <taxon>Mucorales</taxon>
        <taxon>Mucorineae</taxon>
        <taxon>Mucoraceae</taxon>
        <taxon>Thamnidium</taxon>
    </lineage>
</organism>
<feature type="coiled-coil region" evidence="1">
    <location>
        <begin position="112"/>
        <end position="170"/>
    </location>
</feature>
<feature type="coiled-coil region" evidence="1">
    <location>
        <begin position="357"/>
        <end position="384"/>
    </location>
</feature>
<evidence type="ECO:0000313" key="3">
    <source>
        <dbReference type="Proteomes" id="UP000613177"/>
    </source>
</evidence>
<gene>
    <name evidence="2" type="ORF">INT48_000098</name>
</gene>
<evidence type="ECO:0000313" key="2">
    <source>
        <dbReference type="EMBL" id="KAG2234749.1"/>
    </source>
</evidence>
<name>A0A8H7SQ31_9FUNG</name>
<feature type="coiled-coil region" evidence="1">
    <location>
        <begin position="8"/>
        <end position="35"/>
    </location>
</feature>
<protein>
    <submittedName>
        <fullName evidence="2">Uncharacterized protein</fullName>
    </submittedName>
</protein>
<reference evidence="2" key="1">
    <citation type="submission" date="2021-01" db="EMBL/GenBank/DDBJ databases">
        <title>Metabolic potential, ecology and presence of endohyphal bacteria is reflected in genomic diversity of Mucoromycotina.</title>
        <authorList>
            <person name="Muszewska A."/>
            <person name="Okrasinska A."/>
            <person name="Steczkiewicz K."/>
            <person name="Drgas O."/>
            <person name="Orlowska M."/>
            <person name="Perlinska-Lenart U."/>
            <person name="Aleksandrzak-Piekarczyk T."/>
            <person name="Szatraj K."/>
            <person name="Zielenkiewicz U."/>
            <person name="Pilsyk S."/>
            <person name="Malc E."/>
            <person name="Mieczkowski P."/>
            <person name="Kruszewska J.S."/>
            <person name="Biernat P."/>
            <person name="Pawlowska J."/>
        </authorList>
    </citation>
    <scope>NUCLEOTIDE SEQUENCE</scope>
    <source>
        <strain evidence="2">WA0000018081</strain>
    </source>
</reference>
<dbReference type="EMBL" id="JAEPRE010000046">
    <property type="protein sequence ID" value="KAG2234749.1"/>
    <property type="molecule type" value="Genomic_DNA"/>
</dbReference>
<sequence>MNSTIDTTTNLEEQLKSLKSTLLELESEEEGLILEQQEFIQAIENKVSTIKVTDDKETIDDYIKRDKILCDNVQSQLDHWKQLFESRLDQEASAGKKIKKLVHEYRYTEFDVIDLTAQIEGYQARIRSLNHETLRLNALPHILPILKSETENYKAEMQKTTKLLEKLEQESIKPSLIELSELKIAAPLIQDQFEKAIEYAELLKRDLVKIIDVLIKQRAIQTFISCIDQIKNEAIPNSDSLENIVATINSLFLKDTKETEISTDNTQSQLTEKLLDDFLESKDNTLYNRDMIMADKIHALKKYQLKLKNRWSQDFDSCLDAITELDGLRIRLSDTLFVHSHSTDELVLTPESYTTLQAELESRIDELTERMSVLQNEIEDPDQNALFKKRVKLFSAYYTDPIDFLDLIEKEHNK</sequence>
<accession>A0A8H7SQ31</accession>
<evidence type="ECO:0000256" key="1">
    <source>
        <dbReference type="SAM" id="Coils"/>
    </source>
</evidence>
<dbReference type="Proteomes" id="UP000613177">
    <property type="component" value="Unassembled WGS sequence"/>
</dbReference>
<keyword evidence="3" id="KW-1185">Reference proteome</keyword>
<comment type="caution">
    <text evidence="2">The sequence shown here is derived from an EMBL/GenBank/DDBJ whole genome shotgun (WGS) entry which is preliminary data.</text>
</comment>